<dbReference type="EC" id="2.3.1.122" evidence="3"/>
<dbReference type="Gene3D" id="3.40.50.1820">
    <property type="entry name" value="alpha/beta hydrolase"/>
    <property type="match status" value="1"/>
</dbReference>
<comment type="catalytic activity">
    <reaction evidence="6">
        <text>an acyl-CoA + a 1,2-diacyl-sn-glycerol = a triacyl-sn-glycerol + CoA</text>
        <dbReference type="Rhea" id="RHEA:10868"/>
        <dbReference type="ChEBI" id="CHEBI:17815"/>
        <dbReference type="ChEBI" id="CHEBI:57287"/>
        <dbReference type="ChEBI" id="CHEBI:58342"/>
        <dbReference type="ChEBI" id="CHEBI:64615"/>
        <dbReference type="EC" id="2.3.1.20"/>
    </reaction>
</comment>
<accession>A0A222VM94</accession>
<evidence type="ECO:0000256" key="4">
    <source>
        <dbReference type="ARBA" id="ARBA00013244"/>
    </source>
</evidence>
<dbReference type="SUPFAM" id="SSF53474">
    <property type="entry name" value="alpha/beta-Hydrolases"/>
    <property type="match status" value="1"/>
</dbReference>
<dbReference type="InterPro" id="IPR000801">
    <property type="entry name" value="Esterase-like"/>
</dbReference>
<dbReference type="AlphaFoldDB" id="A0A222VM94"/>
<reference evidence="8 9" key="1">
    <citation type="submission" date="2016-10" db="EMBL/GenBank/DDBJ databases">
        <authorList>
            <person name="de Groot N.N."/>
        </authorList>
    </citation>
    <scope>NUCLEOTIDE SEQUENCE [LARGE SCALE GENOMIC DNA]</scope>
    <source>
        <strain evidence="8 9">CGMCC 4.5506</strain>
    </source>
</reference>
<evidence type="ECO:0000256" key="1">
    <source>
        <dbReference type="ARBA" id="ARBA00000697"/>
    </source>
</evidence>
<evidence type="ECO:0000313" key="8">
    <source>
        <dbReference type="EMBL" id="SDC02294.1"/>
    </source>
</evidence>
<gene>
    <name evidence="8" type="ORF">SAMN05421630_101104</name>
</gene>
<dbReference type="EMBL" id="FMZE01000001">
    <property type="protein sequence ID" value="SDC02294.1"/>
    <property type="molecule type" value="Genomic_DNA"/>
</dbReference>
<proteinExistence type="inferred from homology"/>
<protein>
    <recommendedName>
        <fullName evidence="5">Acyl-CoA:diacylglycerol acyltransferase</fullName>
        <ecNumber evidence="3">2.3.1.122</ecNumber>
        <ecNumber evidence="4">2.3.1.20</ecNumber>
    </recommendedName>
</protein>
<dbReference type="InterPro" id="IPR029058">
    <property type="entry name" value="AB_hydrolase_fold"/>
</dbReference>
<dbReference type="GO" id="GO:0004144">
    <property type="term" value="F:diacylglycerol O-acyltransferase activity"/>
    <property type="evidence" value="ECO:0007669"/>
    <property type="project" value="UniProtKB-EC"/>
</dbReference>
<comment type="similarity">
    <text evidence="2">Belongs to the mycobacterial A85 antigen family.</text>
</comment>
<dbReference type="PROSITE" id="PS51318">
    <property type="entry name" value="TAT"/>
    <property type="match status" value="1"/>
</dbReference>
<sequence length="311" mass="33012">MHAADGNPARQPGFGRRAFLIAGAASGIGVGAATAVGLTGPPSTSTTALRRSAGTAYPTPLVGPGAARSERVYSHARGRYVDLVFVLPVNEPPRGLPMSLLLHGLHGSARTAGATGLLRRLSSQVTAKQVRPYGFVAVDGGDSYWHQHNPGDDPMAMLLEEIPVWLRERGLGGADGRPFAVTGTSMGGFGALLYGRRRKERRQPVRAIGAISPALITSWPEMRKRNAFDDRADWASMDPLRHITATAGIPTAVWCGTGDAFIPGVREFIRRAKPEIAYTAPGGHNDQFFRTAVPGLIGFLGKYAPLGDRSA</sequence>
<evidence type="ECO:0000256" key="6">
    <source>
        <dbReference type="ARBA" id="ARBA00048109"/>
    </source>
</evidence>
<evidence type="ECO:0000256" key="5">
    <source>
        <dbReference type="ARBA" id="ARBA00032572"/>
    </source>
</evidence>
<evidence type="ECO:0000256" key="3">
    <source>
        <dbReference type="ARBA" id="ARBA00012820"/>
    </source>
</evidence>
<dbReference type="Proteomes" id="UP000199494">
    <property type="component" value="Unassembled WGS sequence"/>
</dbReference>
<keyword evidence="9" id="KW-1185">Reference proteome</keyword>
<dbReference type="InterPro" id="IPR006311">
    <property type="entry name" value="TAT_signal"/>
</dbReference>
<evidence type="ECO:0000256" key="7">
    <source>
        <dbReference type="SAM" id="MobiDB-lite"/>
    </source>
</evidence>
<keyword evidence="8" id="KW-0378">Hydrolase</keyword>
<dbReference type="Pfam" id="PF00756">
    <property type="entry name" value="Esterase"/>
    <property type="match status" value="1"/>
</dbReference>
<dbReference type="KEGG" id="pmad:BAY61_08730"/>
<dbReference type="STRING" id="530584.SAMN05421630_101104"/>
<dbReference type="EC" id="2.3.1.20" evidence="4"/>
<dbReference type="GO" id="GO:0016787">
    <property type="term" value="F:hydrolase activity"/>
    <property type="evidence" value="ECO:0007669"/>
    <property type="project" value="UniProtKB-KW"/>
</dbReference>
<name>A0A222VM94_9PSEU</name>
<organism evidence="8 9">
    <name type="scientific">Prauserella marina</name>
    <dbReference type="NCBI Taxonomy" id="530584"/>
    <lineage>
        <taxon>Bacteria</taxon>
        <taxon>Bacillati</taxon>
        <taxon>Actinomycetota</taxon>
        <taxon>Actinomycetes</taxon>
        <taxon>Pseudonocardiales</taxon>
        <taxon>Pseudonocardiaceae</taxon>
        <taxon>Prauserella</taxon>
    </lineage>
</organism>
<evidence type="ECO:0000313" key="9">
    <source>
        <dbReference type="Proteomes" id="UP000199494"/>
    </source>
</evidence>
<feature type="region of interest" description="Disordered" evidence="7">
    <location>
        <begin position="37"/>
        <end position="61"/>
    </location>
</feature>
<dbReference type="GO" id="GO:0050348">
    <property type="term" value="F:trehalose O-mycolyltransferase activity"/>
    <property type="evidence" value="ECO:0007669"/>
    <property type="project" value="UniProtKB-EC"/>
</dbReference>
<dbReference type="RefSeq" id="WP_245865927.1">
    <property type="nucleotide sequence ID" value="NZ_CP016353.1"/>
</dbReference>
<comment type="catalytic activity">
    <reaction evidence="1">
        <text>2 alpha,alpha'-trehalose 6-mycolate = alpha,alpha'-trehalose 6,6'-bismycolate + alpha,alpha-trehalose</text>
        <dbReference type="Rhea" id="RHEA:23472"/>
        <dbReference type="ChEBI" id="CHEBI:16551"/>
        <dbReference type="ChEBI" id="CHEBI:18195"/>
        <dbReference type="ChEBI" id="CHEBI:18234"/>
        <dbReference type="EC" id="2.3.1.122"/>
    </reaction>
</comment>
<evidence type="ECO:0000256" key="2">
    <source>
        <dbReference type="ARBA" id="ARBA00005874"/>
    </source>
</evidence>